<protein>
    <recommendedName>
        <fullName evidence="1">Elongation factor G-binding protein C-terminal treble-clef zinc-finger domain-containing protein</fullName>
    </recommendedName>
</protein>
<name>A0A0J6WCD9_9MYCO</name>
<proteinExistence type="predicted"/>
<comment type="caution">
    <text evidence="2">The sequence shown here is derived from an EMBL/GenBank/DDBJ whole genome shotgun (WGS) entry which is preliminary data.</text>
</comment>
<dbReference type="InterPro" id="IPR032330">
    <property type="entry name" value="EF-G-binding_C"/>
</dbReference>
<dbReference type="Pfam" id="PF16571">
    <property type="entry name" value="FBP_C"/>
    <property type="match status" value="1"/>
</dbReference>
<dbReference type="PATRIC" id="fig|1807.14.peg.774"/>
<evidence type="ECO:0000313" key="2">
    <source>
        <dbReference type="EMBL" id="KMO80895.1"/>
    </source>
</evidence>
<dbReference type="AlphaFoldDB" id="A0A0J6WCD9"/>
<evidence type="ECO:0000313" key="3">
    <source>
        <dbReference type="Proteomes" id="UP000036313"/>
    </source>
</evidence>
<gene>
    <name evidence="2" type="ORF">MOBUDSM44075_00772</name>
</gene>
<evidence type="ECO:0000259" key="1">
    <source>
        <dbReference type="Pfam" id="PF16571"/>
    </source>
</evidence>
<feature type="domain" description="Elongation factor G-binding protein C-terminal treble-clef zinc-finger" evidence="1">
    <location>
        <begin position="8"/>
        <end position="159"/>
    </location>
</feature>
<organism evidence="2 3">
    <name type="scientific">Mycolicibacterium obuense</name>
    <dbReference type="NCBI Taxonomy" id="1807"/>
    <lineage>
        <taxon>Bacteria</taxon>
        <taxon>Bacillati</taxon>
        <taxon>Actinomycetota</taxon>
        <taxon>Actinomycetes</taxon>
        <taxon>Mycobacteriales</taxon>
        <taxon>Mycobacteriaceae</taxon>
        <taxon>Mycolicibacterium</taxon>
    </lineage>
</organism>
<sequence length="164" mass="18278">MHAYTPDQILGAFRGATRSEVKKVTFAAGFATVEFDALEYYGWTDPKIPRRAYLVLERSDGPVALLLHRAPTTPRGRTMCTWCNDVTLPEDAVLYSVRRAGAAGRRGGTLGTLICADFGCSRNVRRLPPAFHKGTDLERIRAERIEDLRRKVHGFVDKVLDTDG</sequence>
<accession>A0A0J6WCD9</accession>
<dbReference type="Proteomes" id="UP000036313">
    <property type="component" value="Unassembled WGS sequence"/>
</dbReference>
<reference evidence="2 3" key="1">
    <citation type="journal article" date="2015" name="Genome Biol. Evol.">
        <title>Characterization of Three Mycobacterium spp. with Potential Use in Bioremediation by Genome Sequencing and Comparative Genomics.</title>
        <authorList>
            <person name="Das S."/>
            <person name="Pettersson B.M."/>
            <person name="Behra P.R."/>
            <person name="Ramesh M."/>
            <person name="Dasgupta S."/>
            <person name="Bhattacharya A."/>
            <person name="Kirsebom L.A."/>
        </authorList>
    </citation>
    <scope>NUCLEOTIDE SEQUENCE [LARGE SCALE GENOMIC DNA]</scope>
    <source>
        <strain evidence="2 3">DSM 44075</strain>
    </source>
</reference>
<dbReference type="EMBL" id="JYNU01000004">
    <property type="protein sequence ID" value="KMO80895.1"/>
    <property type="molecule type" value="Genomic_DNA"/>
</dbReference>